<evidence type="ECO:0000313" key="7">
    <source>
        <dbReference type="Proteomes" id="UP000326725"/>
    </source>
</evidence>
<gene>
    <name evidence="6" type="primary">cpdA</name>
    <name evidence="6" type="ORF">HALO32_01424</name>
</gene>
<evidence type="ECO:0000256" key="2">
    <source>
        <dbReference type="ARBA" id="ARBA00022801"/>
    </source>
</evidence>
<feature type="domain" description="Calcineurin-like phosphoesterase" evidence="5">
    <location>
        <begin position="14"/>
        <end position="195"/>
    </location>
</feature>
<keyword evidence="3" id="KW-0408">Iron</keyword>
<comment type="similarity">
    <text evidence="4">Belongs to the cyclic nucleotide phosphodiesterase class-III family.</text>
</comment>
<name>A0A5K1I5B9_9GAMM</name>
<dbReference type="PANTHER" id="PTHR42988:SF2">
    <property type="entry name" value="CYCLIC NUCLEOTIDE PHOSPHODIESTERASE CBUA0032-RELATED"/>
    <property type="match status" value="1"/>
</dbReference>
<dbReference type="EMBL" id="CABVOU010000027">
    <property type="protein sequence ID" value="VVZ95358.1"/>
    <property type="molecule type" value="Genomic_DNA"/>
</dbReference>
<evidence type="ECO:0000256" key="4">
    <source>
        <dbReference type="ARBA" id="ARBA00025742"/>
    </source>
</evidence>
<dbReference type="Proteomes" id="UP000326725">
    <property type="component" value="Unassembled WGS sequence"/>
</dbReference>
<accession>A0A5K1I5B9</accession>
<evidence type="ECO:0000259" key="5">
    <source>
        <dbReference type="Pfam" id="PF00149"/>
    </source>
</evidence>
<dbReference type="Gene3D" id="3.60.21.10">
    <property type="match status" value="1"/>
</dbReference>
<reference evidence="6 7" key="1">
    <citation type="submission" date="2019-09" db="EMBL/GenBank/DDBJ databases">
        <authorList>
            <person name="Criscuolo A."/>
        </authorList>
    </citation>
    <scope>NUCLEOTIDE SEQUENCE [LARGE SCALE GENOMIC DNA]</scope>
    <source>
        <strain evidence="7">3(2)</strain>
    </source>
</reference>
<dbReference type="InterPro" id="IPR026575">
    <property type="entry name" value="GpdQ/CpdA-like"/>
</dbReference>
<protein>
    <submittedName>
        <fullName evidence="6">3',5'-cyclic adenosine monophosphate phosphodiesterase CpdA</fullName>
        <ecNumber evidence="6">3.1.4.17</ecNumber>
    </submittedName>
</protein>
<organism evidence="6 7">
    <name type="scientific">Halomonas lysinitropha</name>
    <dbReference type="NCBI Taxonomy" id="2607506"/>
    <lineage>
        <taxon>Bacteria</taxon>
        <taxon>Pseudomonadati</taxon>
        <taxon>Pseudomonadota</taxon>
        <taxon>Gammaproteobacteria</taxon>
        <taxon>Oceanospirillales</taxon>
        <taxon>Halomonadaceae</taxon>
        <taxon>Halomonas</taxon>
    </lineage>
</organism>
<keyword evidence="1" id="KW-0479">Metal-binding</keyword>
<dbReference type="GO" id="GO:0004114">
    <property type="term" value="F:3',5'-cyclic-nucleotide phosphodiesterase activity"/>
    <property type="evidence" value="ECO:0007669"/>
    <property type="project" value="UniProtKB-EC"/>
</dbReference>
<dbReference type="Pfam" id="PF00149">
    <property type="entry name" value="Metallophos"/>
    <property type="match status" value="1"/>
</dbReference>
<dbReference type="PANTHER" id="PTHR42988">
    <property type="entry name" value="PHOSPHOHYDROLASE"/>
    <property type="match status" value="1"/>
</dbReference>
<proteinExistence type="inferred from homology"/>
<evidence type="ECO:0000256" key="3">
    <source>
        <dbReference type="ARBA" id="ARBA00023004"/>
    </source>
</evidence>
<dbReference type="CDD" id="cd07402">
    <property type="entry name" value="MPP_GpdQ"/>
    <property type="match status" value="1"/>
</dbReference>
<dbReference type="GO" id="GO:0046872">
    <property type="term" value="F:metal ion binding"/>
    <property type="evidence" value="ECO:0007669"/>
    <property type="project" value="UniProtKB-KW"/>
</dbReference>
<dbReference type="AlphaFoldDB" id="A0A5K1I5B9"/>
<sequence>MKKASLVKKAPLTRLAQITDFHLQADPEARGRSGSPLRQLEAVVAAVNRQRPSLVLVTGDISQDETAASYRLAEHALSRLEAPWYWLPGNHDQPALMEECRELHDEVDLGRWRVLLLDTHVSGQPHGELGEAALATLDERLATDDRPTLLAMHHPPLPVGTAWLDEIGLVDGEAFWRVVAPHCQVKAVIFGHVHQSFHAVQVLADGEVLAYGCPSTVDPFLPGSATFALDEASRPGYRLIELSDIELETWVERVDIRVLNSQS</sequence>
<dbReference type="InterPro" id="IPR004843">
    <property type="entry name" value="Calcineurin-like_PHP"/>
</dbReference>
<dbReference type="RefSeq" id="WP_151443066.1">
    <property type="nucleotide sequence ID" value="NZ_CBCSAG010000022.1"/>
</dbReference>
<dbReference type="InterPro" id="IPR029052">
    <property type="entry name" value="Metallo-depent_PP-like"/>
</dbReference>
<dbReference type="EC" id="3.1.4.17" evidence="6"/>
<evidence type="ECO:0000313" key="6">
    <source>
        <dbReference type="EMBL" id="VVZ95358.1"/>
    </source>
</evidence>
<dbReference type="InterPro" id="IPR050884">
    <property type="entry name" value="CNP_phosphodiesterase-III"/>
</dbReference>
<keyword evidence="7" id="KW-1185">Reference proteome</keyword>
<dbReference type="SUPFAM" id="SSF56300">
    <property type="entry name" value="Metallo-dependent phosphatases"/>
    <property type="match status" value="1"/>
</dbReference>
<keyword evidence="2 6" id="KW-0378">Hydrolase</keyword>
<evidence type="ECO:0000256" key="1">
    <source>
        <dbReference type="ARBA" id="ARBA00022723"/>
    </source>
</evidence>